<proteinExistence type="predicted"/>
<dbReference type="AlphaFoldDB" id="L5JVY0"/>
<organism evidence="2 3">
    <name type="scientific">Pteropus alecto</name>
    <name type="common">Black flying fox</name>
    <dbReference type="NCBI Taxonomy" id="9402"/>
    <lineage>
        <taxon>Eukaryota</taxon>
        <taxon>Metazoa</taxon>
        <taxon>Chordata</taxon>
        <taxon>Craniata</taxon>
        <taxon>Vertebrata</taxon>
        <taxon>Euteleostomi</taxon>
        <taxon>Mammalia</taxon>
        <taxon>Eutheria</taxon>
        <taxon>Laurasiatheria</taxon>
        <taxon>Chiroptera</taxon>
        <taxon>Yinpterochiroptera</taxon>
        <taxon>Pteropodoidea</taxon>
        <taxon>Pteropodidae</taxon>
        <taxon>Pteropodinae</taxon>
        <taxon>Pteropus</taxon>
    </lineage>
</organism>
<feature type="region of interest" description="Disordered" evidence="1">
    <location>
        <begin position="1"/>
        <end position="22"/>
    </location>
</feature>
<accession>L5JVY0</accession>
<dbReference type="InParanoid" id="L5JVY0"/>
<evidence type="ECO:0000313" key="2">
    <source>
        <dbReference type="EMBL" id="ELK03614.1"/>
    </source>
</evidence>
<dbReference type="Proteomes" id="UP000010552">
    <property type="component" value="Unassembled WGS sequence"/>
</dbReference>
<reference evidence="3" key="1">
    <citation type="journal article" date="2013" name="Science">
        <title>Comparative analysis of bat genomes provides insight into the evolution of flight and immunity.</title>
        <authorList>
            <person name="Zhang G."/>
            <person name="Cowled C."/>
            <person name="Shi Z."/>
            <person name="Huang Z."/>
            <person name="Bishop-Lilly K.A."/>
            <person name="Fang X."/>
            <person name="Wynne J.W."/>
            <person name="Xiong Z."/>
            <person name="Baker M.L."/>
            <person name="Zhao W."/>
            <person name="Tachedjian M."/>
            <person name="Zhu Y."/>
            <person name="Zhou P."/>
            <person name="Jiang X."/>
            <person name="Ng J."/>
            <person name="Yang L."/>
            <person name="Wu L."/>
            <person name="Xiao J."/>
            <person name="Feng Y."/>
            <person name="Chen Y."/>
            <person name="Sun X."/>
            <person name="Zhang Y."/>
            <person name="Marsh G.A."/>
            <person name="Crameri G."/>
            <person name="Broder C.C."/>
            <person name="Frey K.G."/>
            <person name="Wang L.F."/>
            <person name="Wang J."/>
        </authorList>
    </citation>
    <scope>NUCLEOTIDE SEQUENCE [LARGE SCALE GENOMIC DNA]</scope>
</reference>
<sequence>MPDLQAAGETEKEGRDIPVTSGLSRTRIPTLRVWLAWRARGTTSAPTVSQDRDTGGKRVQKTRLPLIVVYHEPGPQSSSES</sequence>
<protein>
    <submittedName>
        <fullName evidence="2">Uncharacterized protein</fullName>
    </submittedName>
</protein>
<keyword evidence="3" id="KW-1185">Reference proteome</keyword>
<dbReference type="EMBL" id="KB031078">
    <property type="protein sequence ID" value="ELK03614.1"/>
    <property type="molecule type" value="Genomic_DNA"/>
</dbReference>
<name>L5JVY0_PTEAL</name>
<gene>
    <name evidence="2" type="ORF">PAL_GLEAN10016037</name>
</gene>
<evidence type="ECO:0000256" key="1">
    <source>
        <dbReference type="SAM" id="MobiDB-lite"/>
    </source>
</evidence>
<evidence type="ECO:0000313" key="3">
    <source>
        <dbReference type="Proteomes" id="UP000010552"/>
    </source>
</evidence>